<dbReference type="SMART" id="SM00488">
    <property type="entry name" value="DEXDc2"/>
    <property type="match status" value="1"/>
</dbReference>
<dbReference type="InterPro" id="IPR010614">
    <property type="entry name" value="RAD3-like_helicase_DEAD"/>
</dbReference>
<dbReference type="GO" id="GO:0003677">
    <property type="term" value="F:DNA binding"/>
    <property type="evidence" value="ECO:0007669"/>
    <property type="project" value="UniProtKB-KW"/>
</dbReference>
<comment type="caution">
    <text evidence="14">The sequence shown here is derived from an EMBL/GenBank/DDBJ whole genome shotgun (WGS) entry which is preliminary data.</text>
</comment>
<organism evidence="14 15">
    <name type="scientific">Giardia intestinalis</name>
    <name type="common">Giardia lamblia</name>
    <dbReference type="NCBI Taxonomy" id="5741"/>
    <lineage>
        <taxon>Eukaryota</taxon>
        <taxon>Metamonada</taxon>
        <taxon>Diplomonadida</taxon>
        <taxon>Hexamitidae</taxon>
        <taxon>Giardiinae</taxon>
        <taxon>Giardia</taxon>
    </lineage>
</organism>
<evidence type="ECO:0000256" key="7">
    <source>
        <dbReference type="ARBA" id="ARBA00022840"/>
    </source>
</evidence>
<dbReference type="Pfam" id="PF06733">
    <property type="entry name" value="DEAD_2"/>
    <property type="match status" value="1"/>
</dbReference>
<evidence type="ECO:0000256" key="4">
    <source>
        <dbReference type="ARBA" id="ARBA00022763"/>
    </source>
</evidence>
<evidence type="ECO:0000256" key="1">
    <source>
        <dbReference type="ARBA" id="ARBA00022485"/>
    </source>
</evidence>
<evidence type="ECO:0000256" key="9">
    <source>
        <dbReference type="ARBA" id="ARBA00023014"/>
    </source>
</evidence>
<dbReference type="PANTHER" id="PTHR11472">
    <property type="entry name" value="DNA REPAIR DEAD HELICASE RAD3/XP-D SUBFAMILY MEMBER"/>
    <property type="match status" value="1"/>
</dbReference>
<feature type="non-terminal residue" evidence="14">
    <location>
        <position position="1"/>
    </location>
</feature>
<keyword evidence="7" id="KW-0067">ATP-binding</keyword>
<evidence type="ECO:0000313" key="15">
    <source>
        <dbReference type="Proteomes" id="UP000018040"/>
    </source>
</evidence>
<keyword evidence="1" id="KW-0004">4Fe-4S</keyword>
<dbReference type="GO" id="GO:0003678">
    <property type="term" value="F:DNA helicase activity"/>
    <property type="evidence" value="ECO:0007669"/>
    <property type="project" value="InterPro"/>
</dbReference>
<dbReference type="GO" id="GO:0005524">
    <property type="term" value="F:ATP binding"/>
    <property type="evidence" value="ECO:0007669"/>
    <property type="project" value="UniProtKB-KW"/>
</dbReference>
<proteinExistence type="predicted"/>
<evidence type="ECO:0000256" key="12">
    <source>
        <dbReference type="ARBA" id="ARBA00023235"/>
    </source>
</evidence>
<dbReference type="InterPro" id="IPR014013">
    <property type="entry name" value="Helic_SF1/SF2_ATP-bd_DinG/Rad3"/>
</dbReference>
<keyword evidence="3" id="KW-0547">Nucleotide-binding</keyword>
<dbReference type="GO" id="GO:0090657">
    <property type="term" value="P:telomeric loop disassembly"/>
    <property type="evidence" value="ECO:0007669"/>
    <property type="project" value="TreeGrafter"/>
</dbReference>
<keyword evidence="11" id="KW-0234">DNA repair</keyword>
<dbReference type="GO" id="GO:1904430">
    <property type="term" value="P:negative regulation of t-circle formation"/>
    <property type="evidence" value="ECO:0007669"/>
    <property type="project" value="TreeGrafter"/>
</dbReference>
<dbReference type="GO" id="GO:0045910">
    <property type="term" value="P:negative regulation of DNA recombination"/>
    <property type="evidence" value="ECO:0007669"/>
    <property type="project" value="TreeGrafter"/>
</dbReference>
<name>V6U308_GIAIN</name>
<dbReference type="Gene3D" id="3.40.50.300">
    <property type="entry name" value="P-loop containing nucleotide triphosphate hydrolases"/>
    <property type="match status" value="3"/>
</dbReference>
<dbReference type="GO" id="GO:0005634">
    <property type="term" value="C:nucleus"/>
    <property type="evidence" value="ECO:0007669"/>
    <property type="project" value="TreeGrafter"/>
</dbReference>
<dbReference type="GO" id="GO:0006281">
    <property type="term" value="P:DNA repair"/>
    <property type="evidence" value="ECO:0007669"/>
    <property type="project" value="UniProtKB-KW"/>
</dbReference>
<keyword evidence="10" id="KW-0238">DNA-binding</keyword>
<reference evidence="14 15" key="2">
    <citation type="journal article" date="2013" name="Genome Biol. Evol.">
        <title>Genome sequencing of Giardia lamblia genotypes A2 and B isolates (DH and GS) and comparative analysis with the genomes of genotypes A1 and E (WB and Pig).</title>
        <authorList>
            <person name="Adam R.D."/>
            <person name="Dahlstrom E.W."/>
            <person name="Martens C.A."/>
            <person name="Bruno D.P."/>
            <person name="Barbian K.D."/>
            <person name="Ricklefs S.M."/>
            <person name="Hernandez M.M."/>
            <person name="Narla N.P."/>
            <person name="Patel R.B."/>
            <person name="Porcella S.F."/>
            <person name="Nash T.E."/>
        </authorList>
    </citation>
    <scope>NUCLEOTIDE SEQUENCE [LARGE SCALE GENOMIC DNA]</scope>
    <source>
        <strain evidence="14 15">GS</strain>
    </source>
</reference>
<keyword evidence="6 14" id="KW-0347">Helicase</keyword>
<dbReference type="InterPro" id="IPR045028">
    <property type="entry name" value="DinG/Rad3-like"/>
</dbReference>
<keyword evidence="5" id="KW-0378">Hydrolase</keyword>
<evidence type="ECO:0000256" key="6">
    <source>
        <dbReference type="ARBA" id="ARBA00022806"/>
    </source>
</evidence>
<feature type="domain" description="Helicase ATP-binding" evidence="13">
    <location>
        <begin position="41"/>
        <end position="467"/>
    </location>
</feature>
<keyword evidence="4" id="KW-0227">DNA damage</keyword>
<sequence>VYFVLLAECPLQRLDDIQLVLKHLIKLGCHNLIFRFYPGGHPMLAFFPFAPYAVQQEAISFLKCCVASKTPAFLDAPTGTGKTAILFHLAWDWISSLEKSADTSSRAESMQSNVSSDRSNVDGLPVWAVDAGEKAIVESVMASRSINRAFVKQLLQVAEAYGAPDALSTLLECVSRERRDHKLFVEPSRKQTYINPYSFLFAFLGLDKTLSSDTYLSLTKLNSTTSGQRYLEDAAVGYMSKGHVVLSTRTHAQLTQIVDTFRRSSEVVEKQSPQLFDFSTAPVVSLAGRDMYCLQSSPETDLEDLGELCEELRRNSKCSHYHPAKLVVGAALCLSRTQTPLEFRSRCNSLGVCPYYSAKHAAMHASVVLLSHAMLVEELSGAPGSLGLLKSSPLLLLVDEAHALPGAVEARNSCTASEEDLGHFIQALNNYLLRVRPGLPGSTARLLDRLAAVMGVIKKSLDKIARYDALVPVSEVLSVLRLKGFDFNEALNILLVNSIPQRLCTYCKDLEMTDRPRQRIYSVVSTIRVLAEADVRDSYMAYVVGEQPKELHLYRFSSLANSSTKSPFRRLFSTTQDGRRYYDAQICFVSGTLTPFSHYSRELLGQPAIATSCCSIDHVAAPSRTLVQQISFFPMAGEQKKALFVASSWTREQVDTVFQTIMKIAGSCKDCTGTLVFLPSYRVVEKIRELYLAFPISLGGGPVPTVFFERAGEPVDKLMEAYTLKLRDSSCVLFASAGGRVSEGLDFKDNLCRRLVVVGIPFPNMGDPVIREKHKQSGGQFFMDHAFTLINQCLGRGVRHKDDWCSFLLFDSRFAEHASRLSRWIRDRMQITEDMDTAVEGIKKFEARFT</sequence>
<protein>
    <submittedName>
        <fullName evidence="14">DNA repair helicase (Rad3/rad15/xpd family)</fullName>
    </submittedName>
</protein>
<evidence type="ECO:0000256" key="3">
    <source>
        <dbReference type="ARBA" id="ARBA00022741"/>
    </source>
</evidence>
<dbReference type="OrthoDB" id="267079at2759"/>
<dbReference type="GO" id="GO:0010569">
    <property type="term" value="P:regulation of double-strand break repair via homologous recombination"/>
    <property type="evidence" value="ECO:0007669"/>
    <property type="project" value="TreeGrafter"/>
</dbReference>
<dbReference type="PANTHER" id="PTHR11472:SF34">
    <property type="entry name" value="REGULATOR OF TELOMERE ELONGATION HELICASE 1"/>
    <property type="match status" value="1"/>
</dbReference>
<dbReference type="SUPFAM" id="SSF52540">
    <property type="entry name" value="P-loop containing nucleoside triphosphate hydrolases"/>
    <property type="match status" value="2"/>
</dbReference>
<dbReference type="PROSITE" id="PS51193">
    <property type="entry name" value="HELICASE_ATP_BIND_2"/>
    <property type="match status" value="1"/>
</dbReference>
<evidence type="ECO:0000313" key="14">
    <source>
        <dbReference type="EMBL" id="ESU45209.1"/>
    </source>
</evidence>
<dbReference type="EMBL" id="AHHH01000009">
    <property type="protein sequence ID" value="ESU45209.1"/>
    <property type="molecule type" value="Genomic_DNA"/>
</dbReference>
<dbReference type="VEuPathDB" id="GiardiaDB:GL50803_0092673"/>
<dbReference type="VEuPathDB" id="GiardiaDB:GL50581_3083"/>
<evidence type="ECO:0000259" key="13">
    <source>
        <dbReference type="PROSITE" id="PS51193"/>
    </source>
</evidence>
<dbReference type="InterPro" id="IPR027417">
    <property type="entry name" value="P-loop_NTPase"/>
</dbReference>
<dbReference type="Proteomes" id="UP000018040">
    <property type="component" value="Unassembled WGS sequence"/>
</dbReference>
<dbReference type="InterPro" id="IPR006554">
    <property type="entry name" value="Helicase-like_DEXD_c2"/>
</dbReference>
<dbReference type="GO" id="GO:0070182">
    <property type="term" value="F:DNA polymerase binding"/>
    <property type="evidence" value="ECO:0007669"/>
    <property type="project" value="TreeGrafter"/>
</dbReference>
<keyword evidence="8" id="KW-0408">Iron</keyword>
<keyword evidence="2" id="KW-0479">Metal-binding</keyword>
<evidence type="ECO:0000256" key="11">
    <source>
        <dbReference type="ARBA" id="ARBA00023204"/>
    </source>
</evidence>
<evidence type="ECO:0000256" key="10">
    <source>
        <dbReference type="ARBA" id="ARBA00023125"/>
    </source>
</evidence>
<dbReference type="GO" id="GO:0051539">
    <property type="term" value="F:4 iron, 4 sulfur cluster binding"/>
    <property type="evidence" value="ECO:0007669"/>
    <property type="project" value="UniProtKB-KW"/>
</dbReference>
<dbReference type="AlphaFoldDB" id="V6U308"/>
<dbReference type="GO" id="GO:0046872">
    <property type="term" value="F:metal ion binding"/>
    <property type="evidence" value="ECO:0007669"/>
    <property type="project" value="UniProtKB-KW"/>
</dbReference>
<keyword evidence="12" id="KW-0413">Isomerase</keyword>
<dbReference type="Pfam" id="PF13307">
    <property type="entry name" value="Helicase_C_2"/>
    <property type="match status" value="1"/>
</dbReference>
<accession>V6U308</accession>
<dbReference type="SMART" id="SM00491">
    <property type="entry name" value="HELICc2"/>
    <property type="match status" value="1"/>
</dbReference>
<dbReference type="VEuPathDB" id="GiardiaDB:QR46_4611"/>
<keyword evidence="9" id="KW-0411">Iron-sulfur</keyword>
<evidence type="ECO:0000256" key="5">
    <source>
        <dbReference type="ARBA" id="ARBA00022801"/>
    </source>
</evidence>
<evidence type="ECO:0000256" key="2">
    <source>
        <dbReference type="ARBA" id="ARBA00022723"/>
    </source>
</evidence>
<gene>
    <name evidence="14" type="ORF">GSB_150658</name>
</gene>
<reference evidence="15" key="1">
    <citation type="submission" date="2012-02" db="EMBL/GenBank/DDBJ databases">
        <title>Genome sequencing of Giardia lamblia Genotypes A2 and B isolates (DH and GS) and comparative analysis with the genomes of Genotypes A1 and E (WB and Pig).</title>
        <authorList>
            <person name="Adam R."/>
            <person name="Dahlstrom E."/>
            <person name="Martens C."/>
            <person name="Bruno D."/>
            <person name="Barbian K."/>
            <person name="Porcella S.F."/>
            <person name="Nash T."/>
        </authorList>
    </citation>
    <scope>NUCLEOTIDE SEQUENCE</scope>
    <source>
        <strain evidence="15">GS</strain>
    </source>
</reference>
<dbReference type="InterPro" id="IPR006555">
    <property type="entry name" value="ATP-dep_Helicase_C"/>
</dbReference>
<dbReference type="GO" id="GO:0016818">
    <property type="term" value="F:hydrolase activity, acting on acid anhydrides, in phosphorus-containing anhydrides"/>
    <property type="evidence" value="ECO:0007669"/>
    <property type="project" value="InterPro"/>
</dbReference>
<evidence type="ECO:0000256" key="8">
    <source>
        <dbReference type="ARBA" id="ARBA00023004"/>
    </source>
</evidence>
<dbReference type="VEuPathDB" id="GiardiaDB:DHA2_151002"/>